<dbReference type="Proteomes" id="UP000034894">
    <property type="component" value="Unassembled WGS sequence"/>
</dbReference>
<dbReference type="GO" id="GO:0045454">
    <property type="term" value="P:cell redox homeostasis"/>
    <property type="evidence" value="ECO:0007669"/>
    <property type="project" value="TreeGrafter"/>
</dbReference>
<dbReference type="PANTHER" id="PTHR45663:SF11">
    <property type="entry name" value="GEO12009P1"/>
    <property type="match status" value="1"/>
</dbReference>
<dbReference type="InterPro" id="IPR005746">
    <property type="entry name" value="Thioredoxin"/>
</dbReference>
<organism evidence="11 12">
    <name type="scientific">Candidatus Gottesmanbacteria bacterium GW2011_GWA2_43_14</name>
    <dbReference type="NCBI Taxonomy" id="1618443"/>
    <lineage>
        <taxon>Bacteria</taxon>
        <taxon>Candidatus Gottesmaniibacteriota</taxon>
    </lineage>
</organism>
<evidence type="ECO:0000256" key="6">
    <source>
        <dbReference type="NCBIfam" id="TIGR01068"/>
    </source>
</evidence>
<dbReference type="STRING" id="1618443.UV73_C0004G0156"/>
<gene>
    <name evidence="11" type="ORF">UV73_C0004G0156</name>
</gene>
<reference evidence="11 12" key="1">
    <citation type="journal article" date="2015" name="Nature">
        <title>rRNA introns, odd ribosomes, and small enigmatic genomes across a large radiation of phyla.</title>
        <authorList>
            <person name="Brown C.T."/>
            <person name="Hug L.A."/>
            <person name="Thomas B.C."/>
            <person name="Sharon I."/>
            <person name="Castelle C.J."/>
            <person name="Singh A."/>
            <person name="Wilkins M.J."/>
            <person name="Williams K.H."/>
            <person name="Banfield J.F."/>
        </authorList>
    </citation>
    <scope>NUCLEOTIDE SEQUENCE [LARGE SCALE GENOMIC DNA]</scope>
</reference>
<evidence type="ECO:0000259" key="10">
    <source>
        <dbReference type="PROSITE" id="PS51352"/>
    </source>
</evidence>
<evidence type="ECO:0000256" key="9">
    <source>
        <dbReference type="PIRSR" id="PIRSR000077-4"/>
    </source>
</evidence>
<dbReference type="PIRSF" id="PIRSF000077">
    <property type="entry name" value="Thioredoxin"/>
    <property type="match status" value="1"/>
</dbReference>
<accession>A0A0G1DK14</accession>
<dbReference type="InterPro" id="IPR013766">
    <property type="entry name" value="Thioredoxin_domain"/>
</dbReference>
<name>A0A0G1DK14_9BACT</name>
<comment type="similarity">
    <text evidence="1 7">Belongs to the thioredoxin family.</text>
</comment>
<keyword evidence="4 9" id="KW-1015">Disulfide bond</keyword>
<feature type="active site" description="Nucleophile" evidence="8">
    <location>
        <position position="37"/>
    </location>
</feature>
<protein>
    <recommendedName>
        <fullName evidence="6 7">Thioredoxin</fullName>
    </recommendedName>
</protein>
<keyword evidence="2" id="KW-0813">Transport</keyword>
<feature type="site" description="Contributes to redox potential value" evidence="8">
    <location>
        <position position="38"/>
    </location>
</feature>
<evidence type="ECO:0000256" key="5">
    <source>
        <dbReference type="ARBA" id="ARBA00023284"/>
    </source>
</evidence>
<dbReference type="PROSITE" id="PS51352">
    <property type="entry name" value="THIOREDOXIN_2"/>
    <property type="match status" value="1"/>
</dbReference>
<dbReference type="EMBL" id="LCFP01000004">
    <property type="protein sequence ID" value="KKS98014.1"/>
    <property type="molecule type" value="Genomic_DNA"/>
</dbReference>
<dbReference type="GO" id="GO:0005829">
    <property type="term" value="C:cytosol"/>
    <property type="evidence" value="ECO:0007669"/>
    <property type="project" value="TreeGrafter"/>
</dbReference>
<feature type="site" description="Contributes to redox potential value" evidence="8">
    <location>
        <position position="39"/>
    </location>
</feature>
<feature type="domain" description="Thioredoxin" evidence="10">
    <location>
        <begin position="1"/>
        <end position="113"/>
    </location>
</feature>
<dbReference type="AlphaFoldDB" id="A0A0G1DK14"/>
<sequence length="113" mass="12609">MKRRKIMSEKTVTDKDFDENVVKSALPVLVDFWAVWCGPCQIQNPILEELAKQYNGKVVIAKLNVDENPATAAKFGVMSIPTLMLFNGGQVVKQWIGVQGKDALASEFKKILQ</sequence>
<dbReference type="GO" id="GO:0015035">
    <property type="term" value="F:protein-disulfide reductase activity"/>
    <property type="evidence" value="ECO:0007669"/>
    <property type="project" value="UniProtKB-UniRule"/>
</dbReference>
<evidence type="ECO:0000313" key="11">
    <source>
        <dbReference type="EMBL" id="KKS98014.1"/>
    </source>
</evidence>
<evidence type="ECO:0000313" key="12">
    <source>
        <dbReference type="Proteomes" id="UP000034894"/>
    </source>
</evidence>
<dbReference type="PRINTS" id="PR00421">
    <property type="entry name" value="THIOREDOXIN"/>
</dbReference>
<dbReference type="Pfam" id="PF00085">
    <property type="entry name" value="Thioredoxin"/>
    <property type="match status" value="1"/>
</dbReference>
<evidence type="ECO:0000256" key="7">
    <source>
        <dbReference type="PIRNR" id="PIRNR000077"/>
    </source>
</evidence>
<dbReference type="NCBIfam" id="TIGR01068">
    <property type="entry name" value="thioredoxin"/>
    <property type="match status" value="1"/>
</dbReference>
<evidence type="ECO:0000256" key="1">
    <source>
        <dbReference type="ARBA" id="ARBA00008987"/>
    </source>
</evidence>
<evidence type="ECO:0000256" key="3">
    <source>
        <dbReference type="ARBA" id="ARBA00022982"/>
    </source>
</evidence>
<dbReference type="InterPro" id="IPR036249">
    <property type="entry name" value="Thioredoxin-like_sf"/>
</dbReference>
<evidence type="ECO:0000256" key="8">
    <source>
        <dbReference type="PIRSR" id="PIRSR000077-1"/>
    </source>
</evidence>
<feature type="site" description="Deprotonates C-terminal active site Cys" evidence="8">
    <location>
        <position position="31"/>
    </location>
</feature>
<dbReference type="PANTHER" id="PTHR45663">
    <property type="entry name" value="GEO12009P1"/>
    <property type="match status" value="1"/>
</dbReference>
<proteinExistence type="inferred from homology"/>
<evidence type="ECO:0000256" key="4">
    <source>
        <dbReference type="ARBA" id="ARBA00023157"/>
    </source>
</evidence>
<dbReference type="InterPro" id="IPR017937">
    <property type="entry name" value="Thioredoxin_CS"/>
</dbReference>
<dbReference type="CDD" id="cd02947">
    <property type="entry name" value="TRX_family"/>
    <property type="match status" value="1"/>
</dbReference>
<dbReference type="FunFam" id="3.40.30.10:FF:000001">
    <property type="entry name" value="Thioredoxin"/>
    <property type="match status" value="1"/>
</dbReference>
<feature type="disulfide bond" description="Redox-active" evidence="9">
    <location>
        <begin position="37"/>
        <end position="40"/>
    </location>
</feature>
<comment type="caution">
    <text evidence="11">The sequence shown here is derived from an EMBL/GenBank/DDBJ whole genome shotgun (WGS) entry which is preliminary data.</text>
</comment>
<dbReference type="PROSITE" id="PS00194">
    <property type="entry name" value="THIOREDOXIN_1"/>
    <property type="match status" value="1"/>
</dbReference>
<keyword evidence="3" id="KW-0249">Electron transport</keyword>
<evidence type="ECO:0000256" key="2">
    <source>
        <dbReference type="ARBA" id="ARBA00022448"/>
    </source>
</evidence>
<feature type="active site" description="Nucleophile" evidence="8">
    <location>
        <position position="40"/>
    </location>
</feature>
<keyword evidence="5 9" id="KW-0676">Redox-active center</keyword>
<dbReference type="Gene3D" id="3.40.30.10">
    <property type="entry name" value="Glutaredoxin"/>
    <property type="match status" value="1"/>
</dbReference>
<dbReference type="PATRIC" id="fig|1618443.3.peg.814"/>
<dbReference type="SUPFAM" id="SSF52833">
    <property type="entry name" value="Thioredoxin-like"/>
    <property type="match status" value="1"/>
</dbReference>